<dbReference type="Pfam" id="PF02518">
    <property type="entry name" value="HATPase_c"/>
    <property type="match status" value="1"/>
</dbReference>
<evidence type="ECO:0000256" key="3">
    <source>
        <dbReference type="ARBA" id="ARBA00012438"/>
    </source>
</evidence>
<dbReference type="InterPro" id="IPR003594">
    <property type="entry name" value="HATPase_dom"/>
</dbReference>
<keyword evidence="5" id="KW-0597">Phosphoprotein</keyword>
<dbReference type="EC" id="2.7.13.3" evidence="3"/>
<dbReference type="EMBL" id="PNCL01000029">
    <property type="protein sequence ID" value="TMP60111.1"/>
    <property type="molecule type" value="Genomic_DNA"/>
</dbReference>
<dbReference type="GO" id="GO:0005524">
    <property type="term" value="F:ATP binding"/>
    <property type="evidence" value="ECO:0007669"/>
    <property type="project" value="UniProtKB-KW"/>
</dbReference>
<dbReference type="AlphaFoldDB" id="A0A5S3XRV4"/>
<evidence type="ECO:0000256" key="7">
    <source>
        <dbReference type="ARBA" id="ARBA00022741"/>
    </source>
</evidence>
<keyword evidence="6" id="KW-0808">Transferase</keyword>
<organism evidence="13 15">
    <name type="scientific">Pseudoalteromonas citrea</name>
    <dbReference type="NCBI Taxonomy" id="43655"/>
    <lineage>
        <taxon>Bacteria</taxon>
        <taxon>Pseudomonadati</taxon>
        <taxon>Pseudomonadota</taxon>
        <taxon>Gammaproteobacteria</taxon>
        <taxon>Alteromonadales</taxon>
        <taxon>Pseudoalteromonadaceae</taxon>
        <taxon>Pseudoalteromonas</taxon>
    </lineage>
</organism>
<keyword evidence="9" id="KW-0067">ATP-binding</keyword>
<dbReference type="PRINTS" id="PR00344">
    <property type="entry name" value="BCTRLSENSOR"/>
</dbReference>
<keyword evidence="10" id="KW-0472">Membrane</keyword>
<comment type="subcellular location">
    <subcellularLocation>
        <location evidence="2">Cell membrane</location>
        <topology evidence="2">Multi-pass membrane protein</topology>
    </subcellularLocation>
</comment>
<dbReference type="InterPro" id="IPR050980">
    <property type="entry name" value="2C_sensor_his_kinase"/>
</dbReference>
<dbReference type="Proteomes" id="UP000305730">
    <property type="component" value="Unassembled WGS sequence"/>
</dbReference>
<gene>
    <name evidence="13" type="ORF">CWB96_07815</name>
    <name evidence="12" type="ORF">CWB97_16005</name>
</gene>
<accession>A0A5S3XRV4</accession>
<dbReference type="GO" id="GO:0000155">
    <property type="term" value="F:phosphorelay sensor kinase activity"/>
    <property type="evidence" value="ECO:0007669"/>
    <property type="project" value="InterPro"/>
</dbReference>
<evidence type="ECO:0000256" key="5">
    <source>
        <dbReference type="ARBA" id="ARBA00022553"/>
    </source>
</evidence>
<dbReference type="GO" id="GO:0005886">
    <property type="term" value="C:plasma membrane"/>
    <property type="evidence" value="ECO:0007669"/>
    <property type="project" value="UniProtKB-SubCell"/>
</dbReference>
<keyword evidence="7" id="KW-0547">Nucleotide-binding</keyword>
<evidence type="ECO:0000256" key="8">
    <source>
        <dbReference type="ARBA" id="ARBA00022777"/>
    </source>
</evidence>
<reference evidence="13 15" key="1">
    <citation type="submission" date="2017-12" db="EMBL/GenBank/DDBJ databases">
        <authorList>
            <person name="Paulsen S."/>
            <person name="Gram L.K."/>
        </authorList>
    </citation>
    <scope>NUCLEOTIDE SEQUENCE [LARGE SCALE GENOMIC DNA]</scope>
    <source>
        <strain evidence="13 15">S2231</strain>
        <strain evidence="12">S2233</strain>
    </source>
</reference>
<feature type="transmembrane region" description="Helical" evidence="10">
    <location>
        <begin position="191"/>
        <end position="212"/>
    </location>
</feature>
<dbReference type="CDD" id="cd00075">
    <property type="entry name" value="HATPase"/>
    <property type="match status" value="1"/>
</dbReference>
<feature type="transmembrane region" description="Helical" evidence="10">
    <location>
        <begin position="39"/>
        <end position="60"/>
    </location>
</feature>
<dbReference type="Gene3D" id="1.10.287.130">
    <property type="match status" value="1"/>
</dbReference>
<evidence type="ECO:0000256" key="10">
    <source>
        <dbReference type="SAM" id="Phobius"/>
    </source>
</evidence>
<dbReference type="InterPro" id="IPR004358">
    <property type="entry name" value="Sig_transdc_His_kin-like_C"/>
</dbReference>
<evidence type="ECO:0000313" key="12">
    <source>
        <dbReference type="EMBL" id="TMP41045.1"/>
    </source>
</evidence>
<dbReference type="InterPro" id="IPR005467">
    <property type="entry name" value="His_kinase_dom"/>
</dbReference>
<keyword evidence="8 13" id="KW-0418">Kinase</keyword>
<dbReference type="Pfam" id="PF00512">
    <property type="entry name" value="HisKA"/>
    <property type="match status" value="1"/>
</dbReference>
<sequence length="485" mass="54793">MRLGNAMNMTIEEVKQWFISSFKHVRSTPQRFFSQSLGLQAKLALAIALFPIIISAVWYAQYLSSEQQKMHQSYVINHNLIIEFSSIKESISALEKAQQNNTLLDSPALQNSINKKWKATRKRITLLKNRLMENVLVAQWQQVLTLLPTYDAHLVNYSALSHQLQATEKLFHHALATRLDGQRASFADKNYGLLGLLLALVTLFIVFSLMLIHRVTRQLYTLEQTIFQLGNGKHVRHIELKGSNELEKLGQRLNWLNEALQSSHAQKDSFLRHVTHELKTPLASLSEGNSLLKDLSIGQLTAQQNRIVEIMSGSVQRLDTLIDDLLSYSAASHPLNTQKRKSLAAIATDLQKHFSEHTLGINKKLIWHISKNTAYMPYLPCKIILIQLINNALQYAAHRIRIDIDSNDHVATFAIYDDGMGIDANELSNITQPFFRGQHSHSHRGSGLGLSIVAESVKQLHGNIEFKPLSPGTQVCVVMPIRGKQ</sequence>
<dbReference type="CDD" id="cd00082">
    <property type="entry name" value="HisKA"/>
    <property type="match status" value="1"/>
</dbReference>
<dbReference type="EMBL" id="PNCK01000063">
    <property type="protein sequence ID" value="TMP41045.1"/>
    <property type="molecule type" value="Genomic_DNA"/>
</dbReference>
<dbReference type="Gene3D" id="3.30.565.10">
    <property type="entry name" value="Histidine kinase-like ATPase, C-terminal domain"/>
    <property type="match status" value="1"/>
</dbReference>
<evidence type="ECO:0000256" key="1">
    <source>
        <dbReference type="ARBA" id="ARBA00000085"/>
    </source>
</evidence>
<dbReference type="PANTHER" id="PTHR44936">
    <property type="entry name" value="SENSOR PROTEIN CREC"/>
    <property type="match status" value="1"/>
</dbReference>
<protein>
    <recommendedName>
        <fullName evidence="3">histidine kinase</fullName>
        <ecNumber evidence="3">2.7.13.3</ecNumber>
    </recommendedName>
</protein>
<reference evidence="13" key="3">
    <citation type="submission" date="2019-09" db="EMBL/GenBank/DDBJ databases">
        <title>Co-occurence of chitin degradation, pigmentation and bioactivity in marine Pseudoalteromonas.</title>
        <authorList>
            <person name="Sonnenschein E.C."/>
            <person name="Bech P.K."/>
        </authorList>
    </citation>
    <scope>NUCLEOTIDE SEQUENCE</scope>
    <source>
        <strain evidence="13">S2231</strain>
    </source>
</reference>
<dbReference type="InterPro" id="IPR036097">
    <property type="entry name" value="HisK_dim/P_sf"/>
</dbReference>
<keyword evidence="10" id="KW-1133">Transmembrane helix</keyword>
<comment type="catalytic activity">
    <reaction evidence="1">
        <text>ATP + protein L-histidine = ADP + protein N-phospho-L-histidine.</text>
        <dbReference type="EC" id="2.7.13.3"/>
    </reaction>
</comment>
<evidence type="ECO:0000313" key="13">
    <source>
        <dbReference type="EMBL" id="TMP60111.1"/>
    </source>
</evidence>
<dbReference type="Proteomes" id="UP000307706">
    <property type="component" value="Unassembled WGS sequence"/>
</dbReference>
<name>A0A5S3XRV4_9GAMM</name>
<dbReference type="InterPro" id="IPR003661">
    <property type="entry name" value="HisK_dim/P_dom"/>
</dbReference>
<feature type="domain" description="Histidine kinase" evidence="11">
    <location>
        <begin position="273"/>
        <end position="483"/>
    </location>
</feature>
<dbReference type="PROSITE" id="PS50109">
    <property type="entry name" value="HIS_KIN"/>
    <property type="match status" value="1"/>
</dbReference>
<dbReference type="SUPFAM" id="SSF55874">
    <property type="entry name" value="ATPase domain of HSP90 chaperone/DNA topoisomerase II/histidine kinase"/>
    <property type="match status" value="1"/>
</dbReference>
<evidence type="ECO:0000256" key="2">
    <source>
        <dbReference type="ARBA" id="ARBA00004651"/>
    </source>
</evidence>
<dbReference type="InterPro" id="IPR036890">
    <property type="entry name" value="HATPase_C_sf"/>
</dbReference>
<dbReference type="PANTHER" id="PTHR44936:SF10">
    <property type="entry name" value="SENSOR PROTEIN RSTB"/>
    <property type="match status" value="1"/>
</dbReference>
<keyword evidence="10" id="KW-0812">Transmembrane</keyword>
<dbReference type="OrthoDB" id="9804645at2"/>
<evidence type="ECO:0000259" key="11">
    <source>
        <dbReference type="PROSITE" id="PS50109"/>
    </source>
</evidence>
<proteinExistence type="predicted"/>
<keyword evidence="4" id="KW-1003">Cell membrane</keyword>
<evidence type="ECO:0000256" key="4">
    <source>
        <dbReference type="ARBA" id="ARBA00022475"/>
    </source>
</evidence>
<evidence type="ECO:0000256" key="9">
    <source>
        <dbReference type="ARBA" id="ARBA00022840"/>
    </source>
</evidence>
<dbReference type="SMART" id="SM00388">
    <property type="entry name" value="HisKA"/>
    <property type="match status" value="1"/>
</dbReference>
<dbReference type="Gene3D" id="6.10.340.10">
    <property type="match status" value="1"/>
</dbReference>
<evidence type="ECO:0000256" key="6">
    <source>
        <dbReference type="ARBA" id="ARBA00022679"/>
    </source>
</evidence>
<reference evidence="14 15" key="2">
    <citation type="submission" date="2019-06" db="EMBL/GenBank/DDBJ databases">
        <title>Co-occurence of chitin degradation, pigmentation and bioactivity in marine Pseudoalteromonas.</title>
        <authorList>
            <person name="Sonnenschein E.C."/>
            <person name="Bech P.K."/>
        </authorList>
    </citation>
    <scope>NUCLEOTIDE SEQUENCE [LARGE SCALE GENOMIC DNA]</scope>
    <source>
        <strain evidence="15">S2231</strain>
        <strain evidence="12 14">S2233</strain>
    </source>
</reference>
<evidence type="ECO:0000313" key="15">
    <source>
        <dbReference type="Proteomes" id="UP000307706"/>
    </source>
</evidence>
<evidence type="ECO:0000313" key="14">
    <source>
        <dbReference type="Proteomes" id="UP000305730"/>
    </source>
</evidence>
<dbReference type="SUPFAM" id="SSF47384">
    <property type="entry name" value="Homodimeric domain of signal transducing histidine kinase"/>
    <property type="match status" value="1"/>
</dbReference>
<keyword evidence="14" id="KW-1185">Reference proteome</keyword>
<dbReference type="SMART" id="SM00387">
    <property type="entry name" value="HATPase_c"/>
    <property type="match status" value="1"/>
</dbReference>
<comment type="caution">
    <text evidence="13">The sequence shown here is derived from an EMBL/GenBank/DDBJ whole genome shotgun (WGS) entry which is preliminary data.</text>
</comment>